<comment type="caution">
    <text evidence="1">The sequence shown here is derived from an EMBL/GenBank/DDBJ whole genome shotgun (WGS) entry which is preliminary data.</text>
</comment>
<dbReference type="Proteomes" id="UP000237632">
    <property type="component" value="Unassembled WGS sequence"/>
</dbReference>
<organism evidence="1 2">
    <name type="scientific">Burkholderia vietnamiensis</name>
    <dbReference type="NCBI Taxonomy" id="60552"/>
    <lineage>
        <taxon>Bacteria</taxon>
        <taxon>Pseudomonadati</taxon>
        <taxon>Pseudomonadota</taxon>
        <taxon>Betaproteobacteria</taxon>
        <taxon>Burkholderiales</taxon>
        <taxon>Burkholderiaceae</taxon>
        <taxon>Burkholderia</taxon>
        <taxon>Burkholderia cepacia complex</taxon>
    </lineage>
</organism>
<name>A0AA45BBK8_BURVI</name>
<sequence>MTDGGVRVSRLRDSDIVLRVRRRRAAAAALPSRAARIGTIAALRLLRRINARHRDGGSGPALP</sequence>
<protein>
    <submittedName>
        <fullName evidence="1">Uncharacterized protein</fullName>
    </submittedName>
</protein>
<dbReference type="EMBL" id="PVHK01000140">
    <property type="protein sequence ID" value="PRH40665.1"/>
    <property type="molecule type" value="Genomic_DNA"/>
</dbReference>
<dbReference type="AlphaFoldDB" id="A0AA45BBK8"/>
<reference evidence="1 2" key="1">
    <citation type="submission" date="2018-03" db="EMBL/GenBank/DDBJ databases">
        <authorList>
            <person name="Nguyen K."/>
            <person name="Fouts D."/>
            <person name="Sutton G."/>
        </authorList>
    </citation>
    <scope>NUCLEOTIDE SEQUENCE [LARGE SCALE GENOMIC DNA]</scope>
    <source>
        <strain evidence="1 2">AU3578</strain>
    </source>
</reference>
<accession>A0AA45BBK8</accession>
<proteinExistence type="predicted"/>
<gene>
    <name evidence="1" type="ORF">C6T65_19910</name>
</gene>
<evidence type="ECO:0000313" key="1">
    <source>
        <dbReference type="EMBL" id="PRH40665.1"/>
    </source>
</evidence>
<evidence type="ECO:0000313" key="2">
    <source>
        <dbReference type="Proteomes" id="UP000237632"/>
    </source>
</evidence>